<comment type="caution">
    <text evidence="3">The sequence shown here is derived from an EMBL/GenBank/DDBJ whole genome shotgun (WGS) entry which is preliminary data.</text>
</comment>
<feature type="transmembrane region" description="Helical" evidence="1">
    <location>
        <begin position="154"/>
        <end position="173"/>
    </location>
</feature>
<feature type="transmembrane region" description="Helical" evidence="1">
    <location>
        <begin position="12"/>
        <end position="28"/>
    </location>
</feature>
<proteinExistence type="predicted"/>
<keyword evidence="4" id="KW-1185">Reference proteome</keyword>
<feature type="transmembrane region" description="Helical" evidence="1">
    <location>
        <begin position="87"/>
        <end position="106"/>
    </location>
</feature>
<protein>
    <submittedName>
        <fullName evidence="3">Acyltransferase</fullName>
    </submittedName>
</protein>
<feature type="transmembrane region" description="Helical" evidence="1">
    <location>
        <begin position="180"/>
        <end position="198"/>
    </location>
</feature>
<dbReference type="RefSeq" id="WP_231002422.1">
    <property type="nucleotide sequence ID" value="NZ_JAJNEC010000003.1"/>
</dbReference>
<accession>A0ABS8PMI9</accession>
<keyword evidence="1" id="KW-0812">Transmembrane</keyword>
<feature type="transmembrane region" description="Helical" evidence="1">
    <location>
        <begin position="210"/>
        <end position="227"/>
    </location>
</feature>
<organism evidence="3 4">
    <name type="scientific">Niabella pedocola</name>
    <dbReference type="NCBI Taxonomy" id="1752077"/>
    <lineage>
        <taxon>Bacteria</taxon>
        <taxon>Pseudomonadati</taxon>
        <taxon>Bacteroidota</taxon>
        <taxon>Chitinophagia</taxon>
        <taxon>Chitinophagales</taxon>
        <taxon>Chitinophagaceae</taxon>
        <taxon>Niabella</taxon>
    </lineage>
</organism>
<dbReference type="GO" id="GO:0016746">
    <property type="term" value="F:acyltransferase activity"/>
    <property type="evidence" value="ECO:0007669"/>
    <property type="project" value="UniProtKB-KW"/>
</dbReference>
<gene>
    <name evidence="3" type="ORF">LQ567_02005</name>
</gene>
<evidence type="ECO:0000259" key="2">
    <source>
        <dbReference type="Pfam" id="PF01757"/>
    </source>
</evidence>
<keyword evidence="1" id="KW-1133">Transmembrane helix</keyword>
<feature type="transmembrane region" description="Helical" evidence="1">
    <location>
        <begin position="234"/>
        <end position="250"/>
    </location>
</feature>
<dbReference type="EMBL" id="JAJNEC010000003">
    <property type="protein sequence ID" value="MCD2421517.1"/>
    <property type="molecule type" value="Genomic_DNA"/>
</dbReference>
<evidence type="ECO:0000256" key="1">
    <source>
        <dbReference type="SAM" id="Phobius"/>
    </source>
</evidence>
<dbReference type="Proteomes" id="UP001199816">
    <property type="component" value="Unassembled WGS sequence"/>
</dbReference>
<feature type="domain" description="Acyltransferase 3" evidence="2">
    <location>
        <begin position="11"/>
        <end position="328"/>
    </location>
</feature>
<sequence>MEVSENRFTNSFDFLRLLGAVGVIYLHSYHLLNLQDDIGLDKLFHKQINLTVIMLGIFFTASGYLIARSVEKSSSLKNYLWKRILRVQPLLTLVCLLTVFLIGPLFTTWSTGAYFKSGSSWSYLRTIFPVLGIQFHLPGVFEHNIGERGVNGSLWTLIIEERVYLAMGLLFLVHRRRKQWFMLFVALLNIVYLLNHFKTLGLNYGVLDNYTTQYYVLFFNGALCYFLKIPFRRINNWVIVLAVAIVYVLIRHTIVATLFVLPFLILLVGSQKTIFSGTAKKGDITYGLYVLSFPVQQMLIHLSENHIQPAVLFVCTLVICTPLAYLSWHCLEKRFLKLRYLVQ</sequence>
<keyword evidence="1" id="KW-0472">Membrane</keyword>
<evidence type="ECO:0000313" key="4">
    <source>
        <dbReference type="Proteomes" id="UP001199816"/>
    </source>
</evidence>
<dbReference type="Pfam" id="PF01757">
    <property type="entry name" value="Acyl_transf_3"/>
    <property type="match status" value="1"/>
</dbReference>
<dbReference type="PANTHER" id="PTHR23028:SF53">
    <property type="entry name" value="ACYL_TRANSF_3 DOMAIN-CONTAINING PROTEIN"/>
    <property type="match status" value="1"/>
</dbReference>
<feature type="transmembrane region" description="Helical" evidence="1">
    <location>
        <begin position="309"/>
        <end position="331"/>
    </location>
</feature>
<name>A0ABS8PMI9_9BACT</name>
<keyword evidence="3" id="KW-0012">Acyltransferase</keyword>
<reference evidence="3 4" key="1">
    <citation type="submission" date="2021-11" db="EMBL/GenBank/DDBJ databases">
        <title>Genomic of Niabella pedocola.</title>
        <authorList>
            <person name="Wu T."/>
        </authorList>
    </citation>
    <scope>NUCLEOTIDE SEQUENCE [LARGE SCALE GENOMIC DNA]</scope>
    <source>
        <strain evidence="3 4">JCM 31011</strain>
    </source>
</reference>
<dbReference type="InterPro" id="IPR050879">
    <property type="entry name" value="Acyltransferase_3"/>
</dbReference>
<keyword evidence="3" id="KW-0808">Transferase</keyword>
<evidence type="ECO:0000313" key="3">
    <source>
        <dbReference type="EMBL" id="MCD2421517.1"/>
    </source>
</evidence>
<dbReference type="InterPro" id="IPR002656">
    <property type="entry name" value="Acyl_transf_3_dom"/>
</dbReference>
<feature type="transmembrane region" description="Helical" evidence="1">
    <location>
        <begin position="48"/>
        <end position="67"/>
    </location>
</feature>
<dbReference type="PANTHER" id="PTHR23028">
    <property type="entry name" value="ACETYLTRANSFERASE"/>
    <property type="match status" value="1"/>
</dbReference>